<dbReference type="GO" id="GO:0004810">
    <property type="term" value="F:CCA tRNA nucleotidyltransferase activity"/>
    <property type="evidence" value="ECO:0007669"/>
    <property type="project" value="InterPro"/>
</dbReference>
<comment type="similarity">
    <text evidence="11">Belongs to the tRNA nucleotidyltransferase/poly(A) polymerase family.</text>
</comment>
<dbReference type="InterPro" id="IPR050124">
    <property type="entry name" value="tRNA_CCA-adding_enzyme"/>
</dbReference>
<evidence type="ECO:0000256" key="2">
    <source>
        <dbReference type="ARBA" id="ARBA00022679"/>
    </source>
</evidence>
<dbReference type="PANTHER" id="PTHR47545">
    <property type="entry name" value="MULTIFUNCTIONAL CCA PROTEIN"/>
    <property type="match status" value="1"/>
</dbReference>
<keyword evidence="9" id="KW-0460">Magnesium</keyword>
<dbReference type="GO" id="GO:0003723">
    <property type="term" value="F:RNA binding"/>
    <property type="evidence" value="ECO:0007669"/>
    <property type="project" value="UniProtKB-KW"/>
</dbReference>
<protein>
    <submittedName>
        <fullName evidence="14">tRNA nucleotidyltransferase</fullName>
    </submittedName>
</protein>
<evidence type="ECO:0000256" key="9">
    <source>
        <dbReference type="ARBA" id="ARBA00022842"/>
    </source>
</evidence>
<dbReference type="STRING" id="187330.AMS58_06935"/>
<evidence type="ECO:0000313" key="14">
    <source>
        <dbReference type="EMBL" id="KPH61411.1"/>
    </source>
</evidence>
<sequence>MQVYLVGGAVRDELLGRVIKERDYVIVGATSEQLLKQGYQQVGKDFPVFLHPQTKDEYALARTERKQGKGYTGFVCEFSPDVTLEDDLRRRDLTVNAIAKAEDGSLIDPYHGKRDLDARILRHVSQAFSEDPLRILRIARFAARYHYLGFTIAKETQSLLKAMVERGELNTLTPERIWLECEKSLTDGAFDHFLNTLAHLNALSVISPALANIWNDQLFQKLQARFEYAKKYNITDNALLFSQITSKLNSDEISAIAKAIRLPNDARDLALHASQHQHVLTSATIHPEQLLFSCNKLDLWRRPERFSAVLKAIEIANCSVIKNQQLLLQASKEARAINPKQFIDQGIKGADIKTALEHARLEVFKRYFR</sequence>
<keyword evidence="6" id="KW-0547">Nucleotide-binding</keyword>
<evidence type="ECO:0000256" key="3">
    <source>
        <dbReference type="ARBA" id="ARBA00022694"/>
    </source>
</evidence>
<evidence type="ECO:0000313" key="15">
    <source>
        <dbReference type="Proteomes" id="UP000037848"/>
    </source>
</evidence>
<evidence type="ECO:0000256" key="8">
    <source>
        <dbReference type="ARBA" id="ARBA00022840"/>
    </source>
</evidence>
<dbReference type="InterPro" id="IPR043519">
    <property type="entry name" value="NT_sf"/>
</dbReference>
<keyword evidence="8" id="KW-0067">ATP-binding</keyword>
<evidence type="ECO:0000256" key="1">
    <source>
        <dbReference type="ARBA" id="ARBA00001946"/>
    </source>
</evidence>
<keyword evidence="2 11" id="KW-0808">Transferase</keyword>
<proteinExistence type="inferred from homology"/>
<feature type="domain" description="tRNA nucleotidyltransferase/poly(A) polymerase RNA and SrmB- binding" evidence="13">
    <location>
        <begin position="149"/>
        <end position="211"/>
    </location>
</feature>
<evidence type="ECO:0000256" key="4">
    <source>
        <dbReference type="ARBA" id="ARBA00022695"/>
    </source>
</evidence>
<feature type="domain" description="Poly A polymerase head" evidence="12">
    <location>
        <begin position="3"/>
        <end position="122"/>
    </location>
</feature>
<dbReference type="Proteomes" id="UP000037848">
    <property type="component" value="Unassembled WGS sequence"/>
</dbReference>
<keyword evidence="5" id="KW-0479">Metal-binding</keyword>
<dbReference type="InterPro" id="IPR032828">
    <property type="entry name" value="PolyA_RNA-bd"/>
</dbReference>
<dbReference type="Pfam" id="PF01743">
    <property type="entry name" value="PolyA_pol"/>
    <property type="match status" value="1"/>
</dbReference>
<evidence type="ECO:0000256" key="11">
    <source>
        <dbReference type="RuleBase" id="RU003953"/>
    </source>
</evidence>
<dbReference type="PIRSF" id="PIRSF000813">
    <property type="entry name" value="CCA_bact"/>
    <property type="match status" value="1"/>
</dbReference>
<keyword evidence="4" id="KW-0548">Nucleotidyltransferase</keyword>
<dbReference type="SUPFAM" id="SSF81301">
    <property type="entry name" value="Nucleotidyltransferase"/>
    <property type="match status" value="1"/>
</dbReference>
<dbReference type="EMBL" id="LHPH01000018">
    <property type="protein sequence ID" value="KPH61411.1"/>
    <property type="molecule type" value="Genomic_DNA"/>
</dbReference>
<keyword evidence="10 11" id="KW-0694">RNA-binding</keyword>
<dbReference type="AlphaFoldDB" id="A0A0N0LY77"/>
<evidence type="ECO:0000259" key="13">
    <source>
        <dbReference type="Pfam" id="PF12627"/>
    </source>
</evidence>
<dbReference type="GO" id="GO:0005524">
    <property type="term" value="F:ATP binding"/>
    <property type="evidence" value="ECO:0007669"/>
    <property type="project" value="UniProtKB-KW"/>
</dbReference>
<reference evidence="14 15" key="1">
    <citation type="submission" date="2015-08" db="EMBL/GenBank/DDBJ databases">
        <title>Draft Genome Sequence of Pseudoalteromonas porphyrae UCD-SED14.</title>
        <authorList>
            <person name="Coil D.A."/>
            <person name="Jospin G."/>
            <person name="Lee R.D."/>
            <person name="Eisen J.A."/>
        </authorList>
    </citation>
    <scope>NUCLEOTIDE SEQUENCE [LARGE SCALE GENOMIC DNA]</scope>
    <source>
        <strain evidence="14 15">UCD-SED14</strain>
    </source>
</reference>
<evidence type="ECO:0000256" key="5">
    <source>
        <dbReference type="ARBA" id="ARBA00022723"/>
    </source>
</evidence>
<dbReference type="Pfam" id="PF12627">
    <property type="entry name" value="PolyA_pol_RNAbd"/>
    <property type="match status" value="1"/>
</dbReference>
<dbReference type="GO" id="GO:0046872">
    <property type="term" value="F:metal ion binding"/>
    <property type="evidence" value="ECO:0007669"/>
    <property type="project" value="UniProtKB-KW"/>
</dbReference>
<accession>A0A0N0LY77</accession>
<dbReference type="GO" id="GO:0042245">
    <property type="term" value="P:RNA repair"/>
    <property type="evidence" value="ECO:0007669"/>
    <property type="project" value="UniProtKB-KW"/>
</dbReference>
<dbReference type="RefSeq" id="WP_054455151.1">
    <property type="nucleotide sequence ID" value="NZ_LHPH01000018.1"/>
</dbReference>
<dbReference type="PANTHER" id="PTHR47545:SF1">
    <property type="entry name" value="MULTIFUNCTIONAL CCA PROTEIN"/>
    <property type="match status" value="1"/>
</dbReference>
<dbReference type="PATRIC" id="fig|187330.3.peg.1427"/>
<name>A0A0N0LY77_9GAMM</name>
<dbReference type="Gene3D" id="1.10.3090.10">
    <property type="entry name" value="cca-adding enzyme, domain 2"/>
    <property type="match status" value="1"/>
</dbReference>
<comment type="cofactor">
    <cofactor evidence="1">
        <name>Mg(2+)</name>
        <dbReference type="ChEBI" id="CHEBI:18420"/>
    </cofactor>
</comment>
<evidence type="ECO:0000256" key="10">
    <source>
        <dbReference type="ARBA" id="ARBA00022884"/>
    </source>
</evidence>
<organism evidence="14 15">
    <name type="scientific">Pseudoalteromonas porphyrae</name>
    <dbReference type="NCBI Taxonomy" id="187330"/>
    <lineage>
        <taxon>Bacteria</taxon>
        <taxon>Pseudomonadati</taxon>
        <taxon>Pseudomonadota</taxon>
        <taxon>Gammaproteobacteria</taxon>
        <taxon>Alteromonadales</taxon>
        <taxon>Pseudoalteromonadaceae</taxon>
        <taxon>Pseudoalteromonas</taxon>
    </lineage>
</organism>
<keyword evidence="3" id="KW-0819">tRNA processing</keyword>
<keyword evidence="7" id="KW-0692">RNA repair</keyword>
<evidence type="ECO:0000259" key="12">
    <source>
        <dbReference type="Pfam" id="PF01743"/>
    </source>
</evidence>
<dbReference type="GO" id="GO:0001680">
    <property type="term" value="P:tRNA 3'-terminal CCA addition"/>
    <property type="evidence" value="ECO:0007669"/>
    <property type="project" value="InterPro"/>
</dbReference>
<dbReference type="InterPro" id="IPR002646">
    <property type="entry name" value="PolA_pol_head_dom"/>
</dbReference>
<dbReference type="SUPFAM" id="SSF81891">
    <property type="entry name" value="Poly A polymerase C-terminal region-like"/>
    <property type="match status" value="1"/>
</dbReference>
<dbReference type="OrthoDB" id="9805698at2"/>
<dbReference type="Gene3D" id="3.30.460.10">
    <property type="entry name" value="Beta Polymerase, domain 2"/>
    <property type="match status" value="1"/>
</dbReference>
<evidence type="ECO:0000256" key="6">
    <source>
        <dbReference type="ARBA" id="ARBA00022741"/>
    </source>
</evidence>
<keyword evidence="15" id="KW-1185">Reference proteome</keyword>
<dbReference type="InterPro" id="IPR012006">
    <property type="entry name" value="CCA_bact"/>
</dbReference>
<evidence type="ECO:0000256" key="7">
    <source>
        <dbReference type="ARBA" id="ARBA00022800"/>
    </source>
</evidence>
<gene>
    <name evidence="14" type="ORF">ADS77_14985</name>
</gene>
<comment type="caution">
    <text evidence="14">The sequence shown here is derived from an EMBL/GenBank/DDBJ whole genome shotgun (WGS) entry which is preliminary data.</text>
</comment>